<evidence type="ECO:0000256" key="9">
    <source>
        <dbReference type="SAM" id="SignalP"/>
    </source>
</evidence>
<dbReference type="Gene3D" id="1.10.287.70">
    <property type="match status" value="1"/>
</dbReference>
<organism evidence="10 11">
    <name type="scientific">Diploptera punctata</name>
    <name type="common">Pacific beetle cockroach</name>
    <dbReference type="NCBI Taxonomy" id="6984"/>
    <lineage>
        <taxon>Eukaryota</taxon>
        <taxon>Metazoa</taxon>
        <taxon>Ecdysozoa</taxon>
        <taxon>Arthropoda</taxon>
        <taxon>Hexapoda</taxon>
        <taxon>Insecta</taxon>
        <taxon>Pterygota</taxon>
        <taxon>Neoptera</taxon>
        <taxon>Polyneoptera</taxon>
        <taxon>Dictyoptera</taxon>
        <taxon>Blattodea</taxon>
        <taxon>Blaberoidea</taxon>
        <taxon>Blaberidae</taxon>
        <taxon>Diplopterinae</taxon>
        <taxon>Diploptera</taxon>
    </lineage>
</organism>
<dbReference type="InterPro" id="IPR052192">
    <property type="entry name" value="Insect_Ionotropic_Sensory_Rcpt"/>
</dbReference>
<evidence type="ECO:0000256" key="1">
    <source>
        <dbReference type="ARBA" id="ARBA00004651"/>
    </source>
</evidence>
<feature type="transmembrane region" description="Helical" evidence="8">
    <location>
        <begin position="438"/>
        <end position="461"/>
    </location>
</feature>
<evidence type="ECO:0000256" key="6">
    <source>
        <dbReference type="ARBA" id="ARBA00023170"/>
    </source>
</evidence>
<keyword evidence="3 8" id="KW-0812">Transmembrane</keyword>
<dbReference type="AlphaFoldDB" id="A0AAD7ZBC1"/>
<dbReference type="PANTHER" id="PTHR42643:SF30">
    <property type="entry name" value="IONOTROPIC RECEPTOR 40A-RELATED"/>
    <property type="match status" value="1"/>
</dbReference>
<dbReference type="Proteomes" id="UP001233999">
    <property type="component" value="Unassembled WGS sequence"/>
</dbReference>
<comment type="subcellular location">
    <subcellularLocation>
        <location evidence="1">Cell membrane</location>
        <topology evidence="1">Multi-pass membrane protein</topology>
    </subcellularLocation>
</comment>
<protein>
    <submittedName>
        <fullName evidence="10">Uncharacterized protein</fullName>
    </submittedName>
</protein>
<dbReference type="GO" id="GO:0005886">
    <property type="term" value="C:plasma membrane"/>
    <property type="evidence" value="ECO:0007669"/>
    <property type="project" value="UniProtKB-SubCell"/>
</dbReference>
<feature type="signal peptide" evidence="9">
    <location>
        <begin position="1"/>
        <end position="22"/>
    </location>
</feature>
<evidence type="ECO:0000256" key="8">
    <source>
        <dbReference type="SAM" id="Phobius"/>
    </source>
</evidence>
<keyword evidence="9" id="KW-0732">Signal</keyword>
<reference evidence="10" key="2">
    <citation type="submission" date="2023-05" db="EMBL/GenBank/DDBJ databases">
        <authorList>
            <person name="Fouks B."/>
        </authorList>
    </citation>
    <scope>NUCLEOTIDE SEQUENCE</scope>
    <source>
        <strain evidence="10">Stay&amp;Tobe</strain>
        <tissue evidence="10">Testes</tissue>
    </source>
</reference>
<keyword evidence="5 8" id="KW-0472">Membrane</keyword>
<sequence length="636" mass="72422">MTSAFYTFILLILSCAAKETYAENITENFVQSFIKHILLKYFNKEGPVVFLLSNDFKENYIASINTAQLPQTIQWIQDTSFQIVSENYLWPVLVQHPENDEYSMDFPTKGYVLFTNPQNEEFKNNFTESVETLKHTTYWNPRSNFLVLACGKLEESPAEFADTVLTILKKTSKIINAVLIIFTGDTGDTIYNVNTSKTKSTSKGTITTIYAYSLFPYLNGACNEDIIVLIGKWAVHHSSKSSFKAIDFFPNKIPKIFAGCVLKVLGHGPAPSVFKENYVTKNGENKFVLTGMEKNFSLNYLEPIDLASSNILEVVGLVMNAEVDIITGFISCIFPLNTLADPTHPLVIDTLQYQVPCPKSHSKTHKIMDLFRTSTWLSMLFVFVFVSVLFWTISNYPTRRNDFTGFNMLPQCFSAAWAVLLGISVPQMPLSLGTRSLFIIYVWYCFAISTVFQAYFTTYLVEPGYEARLETLDDVLRAGLKFTTYQMFQDYKQVIDFEELDDFDETICLDFAECVKDVILSGFHDHNKVVCYLDTSVLSLPVCAALHMGHPLLNIFNVHARRCFEAGLLDEYWSQLQHEVNVKANITDEDSEFVVFSLTHLFPVFMLLLFGYILSVILLMCELIIFKIKGSQTRNI</sequence>
<gene>
    <name evidence="10" type="ORF">L9F63_006166</name>
</gene>
<comment type="caution">
    <text evidence="10">The sequence shown here is derived from an EMBL/GenBank/DDBJ whole genome shotgun (WGS) entry which is preliminary data.</text>
</comment>
<feature type="transmembrane region" description="Helical" evidence="8">
    <location>
        <begin position="376"/>
        <end position="394"/>
    </location>
</feature>
<evidence type="ECO:0000256" key="2">
    <source>
        <dbReference type="ARBA" id="ARBA00022475"/>
    </source>
</evidence>
<keyword evidence="2" id="KW-1003">Cell membrane</keyword>
<evidence type="ECO:0000256" key="5">
    <source>
        <dbReference type="ARBA" id="ARBA00023136"/>
    </source>
</evidence>
<dbReference type="PANTHER" id="PTHR42643">
    <property type="entry name" value="IONOTROPIC RECEPTOR 20A-RELATED"/>
    <property type="match status" value="1"/>
</dbReference>
<evidence type="ECO:0000256" key="7">
    <source>
        <dbReference type="ARBA" id="ARBA00023180"/>
    </source>
</evidence>
<reference evidence="10" key="1">
    <citation type="journal article" date="2023" name="IScience">
        <title>Live-bearing cockroach genome reveals convergent evolutionary mechanisms linked to viviparity in insects and beyond.</title>
        <authorList>
            <person name="Fouks B."/>
            <person name="Harrison M.C."/>
            <person name="Mikhailova A.A."/>
            <person name="Marchal E."/>
            <person name="English S."/>
            <person name="Carruthers M."/>
            <person name="Jennings E.C."/>
            <person name="Chiamaka E.L."/>
            <person name="Frigard R.A."/>
            <person name="Pippel M."/>
            <person name="Attardo G.M."/>
            <person name="Benoit J.B."/>
            <person name="Bornberg-Bauer E."/>
            <person name="Tobe S.S."/>
        </authorList>
    </citation>
    <scope>NUCLEOTIDE SEQUENCE</scope>
    <source>
        <strain evidence="10">Stay&amp;Tobe</strain>
    </source>
</reference>
<feature type="transmembrane region" description="Helical" evidence="8">
    <location>
        <begin position="406"/>
        <end position="426"/>
    </location>
</feature>
<evidence type="ECO:0000313" key="10">
    <source>
        <dbReference type="EMBL" id="KAJ9577260.1"/>
    </source>
</evidence>
<accession>A0AAD7ZBC1</accession>
<keyword evidence="11" id="KW-1185">Reference proteome</keyword>
<evidence type="ECO:0000313" key="11">
    <source>
        <dbReference type="Proteomes" id="UP001233999"/>
    </source>
</evidence>
<proteinExistence type="predicted"/>
<feature type="transmembrane region" description="Helical" evidence="8">
    <location>
        <begin position="601"/>
        <end position="626"/>
    </location>
</feature>
<keyword evidence="4 8" id="KW-1133">Transmembrane helix</keyword>
<keyword evidence="6" id="KW-0675">Receptor</keyword>
<dbReference type="EMBL" id="JASPKZ010009369">
    <property type="protein sequence ID" value="KAJ9577260.1"/>
    <property type="molecule type" value="Genomic_DNA"/>
</dbReference>
<evidence type="ECO:0000256" key="4">
    <source>
        <dbReference type="ARBA" id="ARBA00022989"/>
    </source>
</evidence>
<keyword evidence="7" id="KW-0325">Glycoprotein</keyword>
<evidence type="ECO:0000256" key="3">
    <source>
        <dbReference type="ARBA" id="ARBA00022692"/>
    </source>
</evidence>
<name>A0AAD7ZBC1_DIPPU</name>
<feature type="chain" id="PRO_5042213960" evidence="9">
    <location>
        <begin position="23"/>
        <end position="636"/>
    </location>
</feature>